<dbReference type="CDD" id="cd00038">
    <property type="entry name" value="CAP_ED"/>
    <property type="match status" value="2"/>
</dbReference>
<feature type="transmembrane region" description="Helical" evidence="8">
    <location>
        <begin position="996"/>
        <end position="1019"/>
    </location>
</feature>
<evidence type="ECO:0000256" key="1">
    <source>
        <dbReference type="ARBA" id="ARBA00004141"/>
    </source>
</evidence>
<dbReference type="InterPro" id="IPR000595">
    <property type="entry name" value="cNMP-bd_dom"/>
</dbReference>
<feature type="compositionally biased region" description="Basic and acidic residues" evidence="7">
    <location>
        <begin position="738"/>
        <end position="748"/>
    </location>
</feature>
<dbReference type="PANTHER" id="PTHR10217">
    <property type="entry name" value="VOLTAGE AND LIGAND GATED POTASSIUM CHANNEL"/>
    <property type="match status" value="1"/>
</dbReference>
<feature type="region of interest" description="Disordered" evidence="7">
    <location>
        <begin position="886"/>
        <end position="925"/>
    </location>
</feature>
<dbReference type="EMBL" id="JASMQC010000002">
    <property type="protein sequence ID" value="KAK1946956.1"/>
    <property type="molecule type" value="Genomic_DNA"/>
</dbReference>
<proteinExistence type="predicted"/>
<dbReference type="GO" id="GO:0005249">
    <property type="term" value="F:voltage-gated potassium channel activity"/>
    <property type="evidence" value="ECO:0007669"/>
    <property type="project" value="TreeGrafter"/>
</dbReference>
<keyword evidence="6 8" id="KW-0472">Membrane</keyword>
<dbReference type="SUPFAM" id="SSF81324">
    <property type="entry name" value="Voltage-gated potassium channels"/>
    <property type="match status" value="2"/>
</dbReference>
<reference evidence="10" key="1">
    <citation type="submission" date="2023-08" db="EMBL/GenBank/DDBJ databases">
        <title>Reference Genome Resource for the Citrus Pathogen Phytophthora citrophthora.</title>
        <authorList>
            <person name="Moller H."/>
            <person name="Coetzee B."/>
            <person name="Rose L.J."/>
            <person name="Van Niekerk J.M."/>
        </authorList>
    </citation>
    <scope>NUCLEOTIDE SEQUENCE</scope>
    <source>
        <strain evidence="10">STE-U-9442</strain>
    </source>
</reference>
<evidence type="ECO:0000313" key="10">
    <source>
        <dbReference type="EMBL" id="KAK1946956.1"/>
    </source>
</evidence>
<dbReference type="PROSITE" id="PS50042">
    <property type="entry name" value="CNMP_BINDING_3"/>
    <property type="match status" value="2"/>
</dbReference>
<dbReference type="SMART" id="SM00100">
    <property type="entry name" value="cNMP"/>
    <property type="match status" value="2"/>
</dbReference>
<evidence type="ECO:0000256" key="3">
    <source>
        <dbReference type="ARBA" id="ARBA00022692"/>
    </source>
</evidence>
<feature type="transmembrane region" description="Helical" evidence="8">
    <location>
        <begin position="1121"/>
        <end position="1144"/>
    </location>
</feature>
<evidence type="ECO:0000256" key="6">
    <source>
        <dbReference type="ARBA" id="ARBA00023136"/>
    </source>
</evidence>
<comment type="subcellular location">
    <subcellularLocation>
        <location evidence="1">Membrane</location>
        <topology evidence="1">Multi-pass membrane protein</topology>
    </subcellularLocation>
</comment>
<dbReference type="GO" id="GO:0005886">
    <property type="term" value="C:plasma membrane"/>
    <property type="evidence" value="ECO:0007669"/>
    <property type="project" value="TreeGrafter"/>
</dbReference>
<dbReference type="InterPro" id="IPR018490">
    <property type="entry name" value="cNMP-bd_dom_sf"/>
</dbReference>
<keyword evidence="4 8" id="KW-1133">Transmembrane helix</keyword>
<dbReference type="Gene3D" id="1.10.287.630">
    <property type="entry name" value="Helix hairpin bin"/>
    <property type="match status" value="2"/>
</dbReference>
<organism evidence="10 11">
    <name type="scientific">Phytophthora citrophthora</name>
    <dbReference type="NCBI Taxonomy" id="4793"/>
    <lineage>
        <taxon>Eukaryota</taxon>
        <taxon>Sar</taxon>
        <taxon>Stramenopiles</taxon>
        <taxon>Oomycota</taxon>
        <taxon>Peronosporomycetes</taxon>
        <taxon>Peronosporales</taxon>
        <taxon>Peronosporaceae</taxon>
        <taxon>Phytophthora</taxon>
    </lineage>
</organism>
<protein>
    <submittedName>
        <fullName evidence="10">Potassium voltage-gated channel subfamily H member 6</fullName>
    </submittedName>
</protein>
<feature type="domain" description="Cyclic nucleotide-binding" evidence="9">
    <location>
        <begin position="585"/>
        <end position="687"/>
    </location>
</feature>
<evidence type="ECO:0000256" key="7">
    <source>
        <dbReference type="SAM" id="MobiDB-lite"/>
    </source>
</evidence>
<name>A0AAD9LSG6_9STRA</name>
<feature type="compositionally biased region" description="Basic and acidic residues" evidence="7">
    <location>
        <begin position="886"/>
        <end position="900"/>
    </location>
</feature>
<keyword evidence="5" id="KW-0406">Ion transport</keyword>
<gene>
    <name evidence="10" type="ORF">P3T76_000966</name>
</gene>
<evidence type="ECO:0000313" key="11">
    <source>
        <dbReference type="Proteomes" id="UP001259832"/>
    </source>
</evidence>
<comment type="caution">
    <text evidence="10">The sequence shown here is derived from an EMBL/GenBank/DDBJ whole genome shotgun (WGS) entry which is preliminary data.</text>
</comment>
<dbReference type="InterPro" id="IPR005821">
    <property type="entry name" value="Ion_trans_dom"/>
</dbReference>
<evidence type="ECO:0000256" key="4">
    <source>
        <dbReference type="ARBA" id="ARBA00022989"/>
    </source>
</evidence>
<dbReference type="Pfam" id="PF00520">
    <property type="entry name" value="Ion_trans"/>
    <property type="match status" value="2"/>
</dbReference>
<feature type="transmembrane region" description="Helical" evidence="8">
    <location>
        <begin position="1025"/>
        <end position="1046"/>
    </location>
</feature>
<feature type="compositionally biased region" description="Polar residues" evidence="7">
    <location>
        <begin position="728"/>
        <end position="737"/>
    </location>
</feature>
<keyword evidence="3 8" id="KW-0812">Transmembrane</keyword>
<dbReference type="GO" id="GO:0042391">
    <property type="term" value="P:regulation of membrane potential"/>
    <property type="evidence" value="ECO:0007669"/>
    <property type="project" value="TreeGrafter"/>
</dbReference>
<evidence type="ECO:0000256" key="8">
    <source>
        <dbReference type="SAM" id="Phobius"/>
    </source>
</evidence>
<dbReference type="PANTHER" id="PTHR10217:SF435">
    <property type="entry name" value="POTASSIUM VOLTAGE-GATED CHANNEL PROTEIN EAG"/>
    <property type="match status" value="1"/>
</dbReference>
<dbReference type="Gene3D" id="1.10.287.70">
    <property type="match status" value="2"/>
</dbReference>
<dbReference type="InterPro" id="IPR050818">
    <property type="entry name" value="KCNH_animal-type"/>
</dbReference>
<feature type="transmembrane region" description="Helical" evidence="8">
    <location>
        <begin position="407"/>
        <end position="430"/>
    </location>
</feature>
<accession>A0AAD9LSG6</accession>
<feature type="transmembrane region" description="Helical" evidence="8">
    <location>
        <begin position="283"/>
        <end position="305"/>
    </location>
</feature>
<feature type="domain" description="Cyclic nucleotide-binding" evidence="9">
    <location>
        <begin position="1299"/>
        <end position="1401"/>
    </location>
</feature>
<dbReference type="Gene3D" id="2.60.120.10">
    <property type="entry name" value="Jelly Rolls"/>
    <property type="match status" value="2"/>
</dbReference>
<evidence type="ECO:0000256" key="5">
    <source>
        <dbReference type="ARBA" id="ARBA00023065"/>
    </source>
</evidence>
<dbReference type="Pfam" id="PF00027">
    <property type="entry name" value="cNMP_binding"/>
    <property type="match status" value="2"/>
</dbReference>
<dbReference type="InterPro" id="IPR014710">
    <property type="entry name" value="RmlC-like_jellyroll"/>
</dbReference>
<dbReference type="Proteomes" id="UP001259832">
    <property type="component" value="Unassembled WGS sequence"/>
</dbReference>
<sequence>MNRVVVGELPRIVDQRYASSHLEQPGSSRKGPDRLQVIEERLDQMQADIQMTHKMLRDLNALVHRQLQVLDTKTLCNLSLLMITVSRNKSRNLSENCSPMGLNMYSKPPPTGTLGGLEALRLVPPEMPESINSALQAFNAAAAKPSKAVPTLEKKSSALLPVPESTVPDQNPVENGLTDYETTEDAAQPPTPLQKRIMKIVQLSKMRADTSSSLDDDAVSRRFSVSSMNLTRSHGTVRKRKNNMFDKPSGVASVSPEEILNARNIDGEVNPYTLRHNSRYRTVWDLLVIVVILLDIIFTPLTLGFNYDSRFYAAYNVFEPVIFTIDFFVRMFSSYVNEHGELISGPKRTATHYVMSGWAIPDFLSWFPFESFAHFSHSKALGFMKIIRLSKVSNLAYRVQSARKAGFVRFVMLLGLVLTIAHLLTCYWSFVAVEWRLHLEDGPFVPKTMFEDYSLSWSLVIGCVNASPPVMYAPIELISVAVFMLIGNILQASVFGAVAALISSLDENEAAFSKKIITTSERCRFLGIPEELSRRIRGYYENLWRETKSVSGDADAFINELSPALICEVKFQLYRDMIRKIPFLSAKTLAPAVIEVLILHLRTVIYMQDDVLIRKGEFGDWMGFIGSKGSVGVLDPNSEIIKIICILRKGDYFGEMALLQHTKRSATTVALTWVQIHVLCRQDLDYVKEMYPTQAEILESEITKYKYMTSGTERCEDPPLRAVMEQDGSATISQSQNGDRHALEKPRNLDERLDQMQSEIRAVHQMMSDLTGLVQRQLQTTAPKRHSESLSPSNFPALAKSGSVRALAIPGVAPLDLLSSDPPNMDSVPSFRTDTRAATQTDGDVSRVDTMLSPLTDPPISKKRSLGLAVLNAEFAALRRSLIRGPESRRSKGDTSKDASEAVILARDSPPIQRLKTPDQEDLQSENKDLKLEVTRRFSISSNLVTRSGPSKNRLKSLFIKARADATVSPEDILSARNLDRELGRFTLYHDSPYRYAWDMLIMAMILLDVILTPLSLGFNYTPRFMNGLNICGTILFVIDFVVHLFSSYTDERGDLISGPKHTAMNYLTSGWAIPDFLSWFPFELFASSSKGRVLSFTKIFRLAKVSQLARKFNSAKKAGILRFILLLGIVLTVVHLLACYWSWVAHGWRSHLDENTFVPESLFEEYALCWSLIIGCLNASPPGMYTAIEEISVACFMLIGNILQASVFGSVAVLISSFDEDEAAYNKKIISTSERCRFLGIPDGLTKRIRGYYENLWRETKSVNSDADAFINELSPALICEVKFQLYRDMLKQIPFLSAKTLAPAVIEMLILHLRTVIYMQDDVLIRKGEFGDWMGFIGSKGSVGVLDPTTDTRKIIRILRKGDYFGEMALLQRAKRSTTAVALTWVQLHVLCRNDLDSVKEQYPTQTEILEREINKYMQSKVRYK</sequence>
<keyword evidence="2" id="KW-0813">Transport</keyword>
<dbReference type="SUPFAM" id="SSF51206">
    <property type="entry name" value="cAMP-binding domain-like"/>
    <property type="match status" value="2"/>
</dbReference>
<feature type="transmembrane region" description="Helical" evidence="8">
    <location>
        <begin position="1194"/>
        <end position="1219"/>
    </location>
</feature>
<keyword evidence="11" id="KW-1185">Reference proteome</keyword>
<evidence type="ECO:0000256" key="2">
    <source>
        <dbReference type="ARBA" id="ARBA00022448"/>
    </source>
</evidence>
<feature type="region of interest" description="Disordered" evidence="7">
    <location>
        <begin position="726"/>
        <end position="748"/>
    </location>
</feature>
<feature type="transmembrane region" description="Helical" evidence="8">
    <location>
        <begin position="477"/>
        <end position="505"/>
    </location>
</feature>
<evidence type="ECO:0000259" key="9">
    <source>
        <dbReference type="PROSITE" id="PS50042"/>
    </source>
</evidence>